<dbReference type="Gene3D" id="2.40.10.10">
    <property type="entry name" value="Trypsin-like serine proteases"/>
    <property type="match status" value="2"/>
</dbReference>
<sequence length="148" mass="16293">MKNYFKEPIDFGLINIENSDVQPVPSVRNTDSARYKELFIKDIIPVSSNGAHLCLSGIESHVKCGYVAALNGFTSNGRYFRENIFVVNLRSMSGDSGWSIFSYKNLMLVSLNGILTGAVRNFNDGIIGVITISSILKEVKNLEVVTAP</sequence>
<protein>
    <submittedName>
        <fullName evidence="1">Uncharacterized protein</fullName>
    </submittedName>
</protein>
<dbReference type="InterPro" id="IPR009003">
    <property type="entry name" value="Peptidase_S1_PA"/>
</dbReference>
<dbReference type="SUPFAM" id="SSF50494">
    <property type="entry name" value="Trypsin-like serine proteases"/>
    <property type="match status" value="1"/>
</dbReference>
<proteinExistence type="predicted"/>
<gene>
    <name evidence="1" type="ORF">F8M41_019387</name>
</gene>
<dbReference type="InterPro" id="IPR043504">
    <property type="entry name" value="Peptidase_S1_PA_chymotrypsin"/>
</dbReference>
<dbReference type="EMBL" id="WTPW01000051">
    <property type="protein sequence ID" value="KAF0554306.1"/>
    <property type="molecule type" value="Genomic_DNA"/>
</dbReference>
<evidence type="ECO:0000313" key="1">
    <source>
        <dbReference type="EMBL" id="KAF0554306.1"/>
    </source>
</evidence>
<dbReference type="Proteomes" id="UP000439903">
    <property type="component" value="Unassembled WGS sequence"/>
</dbReference>
<dbReference type="AlphaFoldDB" id="A0A8H4B262"/>
<dbReference type="OrthoDB" id="2476766at2759"/>
<accession>A0A8H4B262</accession>
<reference evidence="1 2" key="1">
    <citation type="journal article" date="2019" name="Environ. Microbiol.">
        <title>At the nexus of three kingdoms: the genome of the mycorrhizal fungus Gigaspora margarita provides insights into plant, endobacterial and fungal interactions.</title>
        <authorList>
            <person name="Venice F."/>
            <person name="Ghignone S."/>
            <person name="Salvioli di Fossalunga A."/>
            <person name="Amselem J."/>
            <person name="Novero M."/>
            <person name="Xianan X."/>
            <person name="Sedzielewska Toro K."/>
            <person name="Morin E."/>
            <person name="Lipzen A."/>
            <person name="Grigoriev I.V."/>
            <person name="Henrissat B."/>
            <person name="Martin F.M."/>
            <person name="Bonfante P."/>
        </authorList>
    </citation>
    <scope>NUCLEOTIDE SEQUENCE [LARGE SCALE GENOMIC DNA]</scope>
    <source>
        <strain evidence="1 2">BEG34</strain>
    </source>
</reference>
<name>A0A8H4B262_GIGMA</name>
<keyword evidence="2" id="KW-1185">Reference proteome</keyword>
<evidence type="ECO:0000313" key="2">
    <source>
        <dbReference type="Proteomes" id="UP000439903"/>
    </source>
</evidence>
<organism evidence="1 2">
    <name type="scientific">Gigaspora margarita</name>
    <dbReference type="NCBI Taxonomy" id="4874"/>
    <lineage>
        <taxon>Eukaryota</taxon>
        <taxon>Fungi</taxon>
        <taxon>Fungi incertae sedis</taxon>
        <taxon>Mucoromycota</taxon>
        <taxon>Glomeromycotina</taxon>
        <taxon>Glomeromycetes</taxon>
        <taxon>Diversisporales</taxon>
        <taxon>Gigasporaceae</taxon>
        <taxon>Gigaspora</taxon>
    </lineage>
</organism>
<comment type="caution">
    <text evidence="1">The sequence shown here is derived from an EMBL/GenBank/DDBJ whole genome shotgun (WGS) entry which is preliminary data.</text>
</comment>